<dbReference type="EMBL" id="JAYFSI010000001">
    <property type="protein sequence ID" value="MEA5358760.1"/>
    <property type="molecule type" value="Genomic_DNA"/>
</dbReference>
<gene>
    <name evidence="2" type="ORF">VA596_04370</name>
</gene>
<evidence type="ECO:0000313" key="3">
    <source>
        <dbReference type="Proteomes" id="UP001304298"/>
    </source>
</evidence>
<dbReference type="Proteomes" id="UP001304298">
    <property type="component" value="Unassembled WGS sequence"/>
</dbReference>
<evidence type="ECO:0000256" key="1">
    <source>
        <dbReference type="SAM" id="Coils"/>
    </source>
</evidence>
<feature type="coiled-coil region" evidence="1">
    <location>
        <begin position="12"/>
        <end position="64"/>
    </location>
</feature>
<organism evidence="2 3">
    <name type="scientific">Amycolatopsis heterodermiae</name>
    <dbReference type="NCBI Taxonomy" id="3110235"/>
    <lineage>
        <taxon>Bacteria</taxon>
        <taxon>Bacillati</taxon>
        <taxon>Actinomycetota</taxon>
        <taxon>Actinomycetes</taxon>
        <taxon>Pseudonocardiales</taxon>
        <taxon>Pseudonocardiaceae</taxon>
        <taxon>Amycolatopsis</taxon>
    </lineage>
</organism>
<reference evidence="2 3" key="1">
    <citation type="submission" date="2023-12" db="EMBL/GenBank/DDBJ databases">
        <title>Amycolatopsis sp. V23-08.</title>
        <authorList>
            <person name="Somphong A."/>
        </authorList>
    </citation>
    <scope>NUCLEOTIDE SEQUENCE [LARGE SCALE GENOMIC DNA]</scope>
    <source>
        <strain evidence="2 3">V23-08</strain>
    </source>
</reference>
<keyword evidence="1" id="KW-0175">Coiled coil</keyword>
<keyword evidence="3" id="KW-1185">Reference proteome</keyword>
<protein>
    <submittedName>
        <fullName evidence="2">Uncharacterized protein</fullName>
    </submittedName>
</protein>
<evidence type="ECO:0000313" key="2">
    <source>
        <dbReference type="EMBL" id="MEA5358760.1"/>
    </source>
</evidence>
<sequence>MNDDTKQTEIRLRRLVKLLEDVTTRLEELEEASALTIFIQDGLVQDVTKLLDRLERRQARERENFLKQDVFVNRTDHEEYKPL</sequence>
<proteinExistence type="predicted"/>
<name>A0ABU5QYN9_9PSEU</name>
<accession>A0ABU5QYN9</accession>
<dbReference type="RefSeq" id="WP_323323844.1">
    <property type="nucleotide sequence ID" value="NZ_JAYFSI010000001.1"/>
</dbReference>
<comment type="caution">
    <text evidence="2">The sequence shown here is derived from an EMBL/GenBank/DDBJ whole genome shotgun (WGS) entry which is preliminary data.</text>
</comment>